<feature type="domain" description="Cytochrome c-552/4" evidence="5">
    <location>
        <begin position="215"/>
        <end position="253"/>
    </location>
</feature>
<dbReference type="InterPro" id="IPR023155">
    <property type="entry name" value="Cyt_c-552/4"/>
</dbReference>
<evidence type="ECO:0000256" key="3">
    <source>
        <dbReference type="SAM" id="MobiDB-lite"/>
    </source>
</evidence>
<organism evidence="6 7">
    <name type="scientific">Prosthecobacter dejongeii</name>
    <dbReference type="NCBI Taxonomy" id="48465"/>
    <lineage>
        <taxon>Bacteria</taxon>
        <taxon>Pseudomonadati</taxon>
        <taxon>Verrucomicrobiota</taxon>
        <taxon>Verrucomicrobiia</taxon>
        <taxon>Verrucomicrobiales</taxon>
        <taxon>Verrucomicrobiaceae</taxon>
        <taxon>Prosthecobacter</taxon>
    </lineage>
</organism>
<name>A0A7W7YLF8_9BACT</name>
<evidence type="ECO:0000256" key="2">
    <source>
        <dbReference type="PROSITE-ProRule" id="PRU00339"/>
    </source>
</evidence>
<dbReference type="SMART" id="SM00028">
    <property type="entry name" value="TPR"/>
    <property type="match status" value="5"/>
</dbReference>
<keyword evidence="4" id="KW-1133">Transmembrane helix</keyword>
<protein>
    <submittedName>
        <fullName evidence="6">Tetratricopeptide (TPR) repeat protein/nitrate/TMAO reductase-like tetraheme cytochrome c subunit</fullName>
    </submittedName>
</protein>
<keyword evidence="4" id="KW-0472">Membrane</keyword>
<comment type="caution">
    <text evidence="6">The sequence shown here is derived from an EMBL/GenBank/DDBJ whole genome shotgun (WGS) entry which is preliminary data.</text>
</comment>
<evidence type="ECO:0000313" key="6">
    <source>
        <dbReference type="EMBL" id="MBB5038411.1"/>
    </source>
</evidence>
<dbReference type="Gene3D" id="1.25.10.10">
    <property type="entry name" value="Leucine-rich Repeat Variant"/>
    <property type="match status" value="1"/>
</dbReference>
<dbReference type="InterPro" id="IPR011990">
    <property type="entry name" value="TPR-like_helical_dom_sf"/>
</dbReference>
<accession>A0A7W7YLF8</accession>
<dbReference type="InterPro" id="IPR011989">
    <property type="entry name" value="ARM-like"/>
</dbReference>
<sequence length="780" mass="86999">MKKRRPDSPPAPPSPPSGEGGSSAGMVWVVVGLLVVVGGIGWALWPKKPAYTPVAVVAEPKKPVQAFVMPDEKATFAQYAGSQSCKECHAVEFDKWQGSHHGLAERLPDDKLDLAGFQPPQIFKHGTQTSEARKEGGVYQITSLGFDGETKPWSVERVIGHAPLRQYLVKGKKGRLHSMEACFDPVKGDWFNVYGDEDRKPGEWGHWTGRGMVWNQMCASCHNTRVRKNYDLETDSYQTRMAEMTVSCESCHGPMKAHDDWQRQYKGKPGGEKDPTLVAWSRDQHTENCAGCHARRGEITGDFAPGDSFWDHYLLTITDHTDVYYPDGQIRDENYEFASFFSSRMHHAGVRCMDCHDMHSMKTILPGNQLCVRCHTPGGYPNAPVIVPEAHSFHQTASVGNQCINCHMPQTTYMQRHPRHDHGFTIPDPLLTKEHGVPNACNKCHTDQTVDWALAATEKWYGDKMNRRTRSRAQTIAKARQGNPEGRDGLLVLLESDDTAHWKASATLLLDRWMAEPKVQQAVAKQTAHEHPMVRQAAARVLEPALQDSRLRATTEKLLEDPVRSVRVTAAWSLREGLKLDSPAGQDLQHMLRLNGDQPSGQMQLGQFYYALRDVPRAIQHMETAIQWDPNSPPFHHDLAMLHMATGNTPKLIEKLRDAIRLAPNEGQFHYELGLALSETGDMEATIAALKECVRVAPQYGRAWYNLGLALNGLGRTAEAMDALRKGEAADPNDPGIPYARATILAQLGQKQAAIAAAQRALTLQPGFQEARQLLMMLQR</sequence>
<dbReference type="EMBL" id="JACHIF010000005">
    <property type="protein sequence ID" value="MBB5038411.1"/>
    <property type="molecule type" value="Genomic_DNA"/>
</dbReference>
<evidence type="ECO:0000259" key="5">
    <source>
        <dbReference type="Pfam" id="PF13435"/>
    </source>
</evidence>
<dbReference type="Pfam" id="PF13435">
    <property type="entry name" value="Cytochrome_C554"/>
    <property type="match status" value="1"/>
</dbReference>
<feature type="repeat" description="TPR" evidence="2">
    <location>
        <begin position="599"/>
        <end position="632"/>
    </location>
</feature>
<keyword evidence="4" id="KW-0812">Transmembrane</keyword>
<dbReference type="Proteomes" id="UP000534294">
    <property type="component" value="Unassembled WGS sequence"/>
</dbReference>
<dbReference type="PROSITE" id="PS50005">
    <property type="entry name" value="TPR"/>
    <property type="match status" value="2"/>
</dbReference>
<reference evidence="6 7" key="1">
    <citation type="submission" date="2020-08" db="EMBL/GenBank/DDBJ databases">
        <title>Genomic Encyclopedia of Type Strains, Phase IV (KMG-IV): sequencing the most valuable type-strain genomes for metagenomic binning, comparative biology and taxonomic classification.</title>
        <authorList>
            <person name="Goeker M."/>
        </authorList>
    </citation>
    <scope>NUCLEOTIDE SEQUENCE [LARGE SCALE GENOMIC DNA]</scope>
    <source>
        <strain evidence="6 7">DSM 12251</strain>
    </source>
</reference>
<keyword evidence="7" id="KW-1185">Reference proteome</keyword>
<evidence type="ECO:0000313" key="7">
    <source>
        <dbReference type="Proteomes" id="UP000534294"/>
    </source>
</evidence>
<evidence type="ECO:0000256" key="4">
    <source>
        <dbReference type="SAM" id="Phobius"/>
    </source>
</evidence>
<proteinExistence type="predicted"/>
<gene>
    <name evidence="6" type="ORF">HNQ64_002674</name>
</gene>
<keyword evidence="2" id="KW-0802">TPR repeat</keyword>
<dbReference type="InterPro" id="IPR051829">
    <property type="entry name" value="Multiheme_Cytochr_ET"/>
</dbReference>
<dbReference type="InterPro" id="IPR016024">
    <property type="entry name" value="ARM-type_fold"/>
</dbReference>
<dbReference type="PANTHER" id="PTHR35038">
    <property type="entry name" value="DISSIMILATORY SULFITE REDUCTASE SIRA"/>
    <property type="match status" value="1"/>
</dbReference>
<dbReference type="InterPro" id="IPR019734">
    <property type="entry name" value="TPR_rpt"/>
</dbReference>
<feature type="transmembrane region" description="Helical" evidence="4">
    <location>
        <begin position="21"/>
        <end position="45"/>
    </location>
</feature>
<dbReference type="SUPFAM" id="SSF48452">
    <property type="entry name" value="TPR-like"/>
    <property type="match status" value="1"/>
</dbReference>
<dbReference type="Pfam" id="PF13429">
    <property type="entry name" value="TPR_15"/>
    <property type="match status" value="1"/>
</dbReference>
<feature type="repeat" description="TPR" evidence="2">
    <location>
        <begin position="701"/>
        <end position="734"/>
    </location>
</feature>
<dbReference type="PANTHER" id="PTHR35038:SF8">
    <property type="entry name" value="C-TYPE POLYHEME CYTOCHROME OMCC"/>
    <property type="match status" value="1"/>
</dbReference>
<dbReference type="SUPFAM" id="SSF48371">
    <property type="entry name" value="ARM repeat"/>
    <property type="match status" value="1"/>
</dbReference>
<dbReference type="SUPFAM" id="SSF48695">
    <property type="entry name" value="Multiheme cytochromes"/>
    <property type="match status" value="1"/>
</dbReference>
<dbReference type="InterPro" id="IPR036280">
    <property type="entry name" value="Multihaem_cyt_sf"/>
</dbReference>
<keyword evidence="1" id="KW-0732">Signal</keyword>
<dbReference type="AlphaFoldDB" id="A0A7W7YLF8"/>
<dbReference type="CDD" id="cd08168">
    <property type="entry name" value="Cytochrom_C3"/>
    <property type="match status" value="1"/>
</dbReference>
<evidence type="ECO:0000256" key="1">
    <source>
        <dbReference type="ARBA" id="ARBA00022729"/>
    </source>
</evidence>
<dbReference type="Gene3D" id="1.25.40.10">
    <property type="entry name" value="Tetratricopeptide repeat domain"/>
    <property type="match status" value="1"/>
</dbReference>
<feature type="region of interest" description="Disordered" evidence="3">
    <location>
        <begin position="1"/>
        <end position="22"/>
    </location>
</feature>
<dbReference type="Gene3D" id="1.10.1130.10">
    <property type="entry name" value="Flavocytochrome C3, Chain A"/>
    <property type="match status" value="3"/>
</dbReference>
<dbReference type="RefSeq" id="WP_184209214.1">
    <property type="nucleotide sequence ID" value="NZ_JACHIF010000005.1"/>
</dbReference>